<dbReference type="SUPFAM" id="SSF54928">
    <property type="entry name" value="RNA-binding domain, RBD"/>
    <property type="match status" value="1"/>
</dbReference>
<dbReference type="Pfam" id="PF00076">
    <property type="entry name" value="RRM_1"/>
    <property type="match status" value="1"/>
</dbReference>
<evidence type="ECO:0000256" key="3">
    <source>
        <dbReference type="PROSITE-ProRule" id="PRU00176"/>
    </source>
</evidence>
<dbReference type="PROSITE" id="PS50102">
    <property type="entry name" value="RRM"/>
    <property type="match status" value="1"/>
</dbReference>
<evidence type="ECO:0000313" key="7">
    <source>
        <dbReference type="Proteomes" id="UP001203297"/>
    </source>
</evidence>
<dbReference type="InterPro" id="IPR012677">
    <property type="entry name" value="Nucleotide-bd_a/b_plait_sf"/>
</dbReference>
<reference evidence="6" key="1">
    <citation type="journal article" date="2022" name="New Phytol.">
        <title>Evolutionary transition to the ectomycorrhizal habit in the genomes of a hyperdiverse lineage of mushroom-forming fungi.</title>
        <authorList>
            <person name="Looney B."/>
            <person name="Miyauchi S."/>
            <person name="Morin E."/>
            <person name="Drula E."/>
            <person name="Courty P.E."/>
            <person name="Kohler A."/>
            <person name="Kuo A."/>
            <person name="LaButti K."/>
            <person name="Pangilinan J."/>
            <person name="Lipzen A."/>
            <person name="Riley R."/>
            <person name="Andreopoulos W."/>
            <person name="He G."/>
            <person name="Johnson J."/>
            <person name="Nolan M."/>
            <person name="Tritt A."/>
            <person name="Barry K.W."/>
            <person name="Grigoriev I.V."/>
            <person name="Nagy L.G."/>
            <person name="Hibbett D."/>
            <person name="Henrissat B."/>
            <person name="Matheny P.B."/>
            <person name="Labbe J."/>
            <person name="Martin F.M."/>
        </authorList>
    </citation>
    <scope>NUCLEOTIDE SEQUENCE</scope>
    <source>
        <strain evidence="6">BPL690</strain>
    </source>
</reference>
<gene>
    <name evidence="6" type="ORF">B0F90DRAFT_1620940</name>
</gene>
<feature type="non-terminal residue" evidence="6">
    <location>
        <position position="182"/>
    </location>
</feature>
<accession>A0AAD4QSB9</accession>
<feature type="region of interest" description="Disordered" evidence="4">
    <location>
        <begin position="109"/>
        <end position="182"/>
    </location>
</feature>
<name>A0AAD4QSB9_9AGAM</name>
<feature type="compositionally biased region" description="Polar residues" evidence="4">
    <location>
        <begin position="112"/>
        <end position="134"/>
    </location>
</feature>
<dbReference type="SMART" id="SM00360">
    <property type="entry name" value="RRM"/>
    <property type="match status" value="1"/>
</dbReference>
<sequence>GNLKYTTTREAIQNHFSVCDPPPIVRLLTPKVTRAGATVAKSKGCAFLEFSAQPALQVALRLHQSELDGRRINVELTAGGGGKGDTRLAKLKTRNKQLAAQRTRRSLKAVTPQGNKSVLQETLQPQRFSTTSGESDVPHTKRTWTVGDGDHRSEHRGGKKVGKKRGTRTKSWGTGVNALPIG</sequence>
<feature type="domain" description="RRM" evidence="5">
    <location>
        <begin position="1"/>
        <end position="79"/>
    </location>
</feature>
<keyword evidence="2 3" id="KW-0694">RNA-binding</keyword>
<dbReference type="GO" id="GO:0003723">
    <property type="term" value="F:RNA binding"/>
    <property type="evidence" value="ECO:0007669"/>
    <property type="project" value="UniProtKB-UniRule"/>
</dbReference>
<dbReference type="Proteomes" id="UP001203297">
    <property type="component" value="Unassembled WGS sequence"/>
</dbReference>
<dbReference type="CDD" id="cd12400">
    <property type="entry name" value="RRM_Nop6"/>
    <property type="match status" value="1"/>
</dbReference>
<dbReference type="PANTHER" id="PTHR23236:SF119">
    <property type="entry name" value="NUCLEAR RNA-BINDING PROTEIN SART-3"/>
    <property type="match status" value="1"/>
</dbReference>
<dbReference type="InterPro" id="IPR035979">
    <property type="entry name" value="RBD_domain_sf"/>
</dbReference>
<evidence type="ECO:0000313" key="6">
    <source>
        <dbReference type="EMBL" id="KAI0308307.1"/>
    </source>
</evidence>
<keyword evidence="1" id="KW-0677">Repeat</keyword>
<dbReference type="Gene3D" id="3.30.70.330">
    <property type="match status" value="1"/>
</dbReference>
<evidence type="ECO:0000256" key="1">
    <source>
        <dbReference type="ARBA" id="ARBA00022737"/>
    </source>
</evidence>
<proteinExistence type="predicted"/>
<comment type="caution">
    <text evidence="6">The sequence shown here is derived from an EMBL/GenBank/DDBJ whole genome shotgun (WGS) entry which is preliminary data.</text>
</comment>
<dbReference type="PANTHER" id="PTHR23236">
    <property type="entry name" value="EUKARYOTIC TRANSLATION INITIATION FACTOR 4B/4H"/>
    <property type="match status" value="1"/>
</dbReference>
<dbReference type="AlphaFoldDB" id="A0AAD4QSB9"/>
<protein>
    <recommendedName>
        <fullName evidence="5">RRM domain-containing protein</fullName>
    </recommendedName>
</protein>
<dbReference type="InterPro" id="IPR000504">
    <property type="entry name" value="RRM_dom"/>
</dbReference>
<keyword evidence="7" id="KW-1185">Reference proteome</keyword>
<dbReference type="EMBL" id="WTXG01000001">
    <property type="protein sequence ID" value="KAI0308307.1"/>
    <property type="molecule type" value="Genomic_DNA"/>
</dbReference>
<feature type="compositionally biased region" description="Basic residues" evidence="4">
    <location>
        <begin position="157"/>
        <end position="168"/>
    </location>
</feature>
<evidence type="ECO:0000259" key="5">
    <source>
        <dbReference type="PROSITE" id="PS50102"/>
    </source>
</evidence>
<evidence type="ECO:0000256" key="4">
    <source>
        <dbReference type="SAM" id="MobiDB-lite"/>
    </source>
</evidence>
<organism evidence="6 7">
    <name type="scientific">Multifurca ochricompacta</name>
    <dbReference type="NCBI Taxonomy" id="376703"/>
    <lineage>
        <taxon>Eukaryota</taxon>
        <taxon>Fungi</taxon>
        <taxon>Dikarya</taxon>
        <taxon>Basidiomycota</taxon>
        <taxon>Agaricomycotina</taxon>
        <taxon>Agaricomycetes</taxon>
        <taxon>Russulales</taxon>
        <taxon>Russulaceae</taxon>
        <taxon>Multifurca</taxon>
    </lineage>
</organism>
<dbReference type="InterPro" id="IPR034228">
    <property type="entry name" value="Nop6_RRM"/>
</dbReference>
<evidence type="ECO:0000256" key="2">
    <source>
        <dbReference type="ARBA" id="ARBA00022884"/>
    </source>
</evidence>